<keyword evidence="2" id="KW-1185">Reference proteome</keyword>
<comment type="caution">
    <text evidence="1">The sequence shown here is derived from an EMBL/GenBank/DDBJ whole genome shotgun (WGS) entry which is preliminary data.</text>
</comment>
<dbReference type="AlphaFoldDB" id="A0A177B0C4"/>
<proteinExistence type="predicted"/>
<sequence length="486" mass="57064">MWSSLKHVAECLKTFSKPIYLCNFNDNKSVILKYIEKLGQNYEQFYQLINEYTFLMKDTTSKLKTGFERLNKKIIDITDISIQTALNTYTGIFEYMYQSQNDIFDYLATSHTAFIQIFIKSYKKRLNKLYEELEKSEELKYRTYTYVNTSKRESKPTNSEKYGIYKSSEACYHTAEVYQLGEDRSITITNSLIQFCNEYLKNNKILGKEIKTLKKKLETEDITKVYSDQLNVQTFKLKAINDFGKLTAYPVEMLIKKEKNEKKNHHTPEENSIVTYTESVFKEEKGRNYVTDKNMLLFKFYPLLCTKERLNKAKRMKMLLEKGHILDTVSLAAIQLDKMTEDGKSKLSSEKIKYMTSIHKKKYQKFVKLTQHYDILVSMLEKKLNEEMNKISTSSFDSMDYSTVRKSLPSLDQYHESTPPIPTKSTSKNYSGLIKLMNESKSSDNLKIPELNEIRHSTPNLIQDDTSIFTEPSENMDTYKHIQNKK</sequence>
<reference evidence="1 2" key="1">
    <citation type="submission" date="2016-04" db="EMBL/GenBank/DDBJ databases">
        <title>The genome of Intoshia linei affirms orthonectids as highly simplified spiralians.</title>
        <authorList>
            <person name="Mikhailov K.V."/>
            <person name="Slusarev G.S."/>
            <person name="Nikitin M.A."/>
            <person name="Logacheva M.D."/>
            <person name="Penin A."/>
            <person name="Aleoshin V."/>
            <person name="Panchin Y.V."/>
        </authorList>
    </citation>
    <scope>NUCLEOTIDE SEQUENCE [LARGE SCALE GENOMIC DNA]</scope>
    <source>
        <strain evidence="1">Intl2013</strain>
        <tissue evidence="1">Whole animal</tissue>
    </source>
</reference>
<dbReference type="Proteomes" id="UP000078046">
    <property type="component" value="Unassembled WGS sequence"/>
</dbReference>
<name>A0A177B0C4_9BILA</name>
<gene>
    <name evidence="1" type="ORF">A3Q56_05194</name>
</gene>
<accession>A0A177B0C4</accession>
<protein>
    <submittedName>
        <fullName evidence="1">Uncharacterized protein</fullName>
    </submittedName>
</protein>
<dbReference type="EMBL" id="LWCA01000751">
    <property type="protein sequence ID" value="OAF67073.1"/>
    <property type="molecule type" value="Genomic_DNA"/>
</dbReference>
<organism evidence="1 2">
    <name type="scientific">Intoshia linei</name>
    <dbReference type="NCBI Taxonomy" id="1819745"/>
    <lineage>
        <taxon>Eukaryota</taxon>
        <taxon>Metazoa</taxon>
        <taxon>Spiralia</taxon>
        <taxon>Lophotrochozoa</taxon>
        <taxon>Mesozoa</taxon>
        <taxon>Orthonectida</taxon>
        <taxon>Rhopaluridae</taxon>
        <taxon>Intoshia</taxon>
    </lineage>
</organism>
<evidence type="ECO:0000313" key="1">
    <source>
        <dbReference type="EMBL" id="OAF67073.1"/>
    </source>
</evidence>
<evidence type="ECO:0000313" key="2">
    <source>
        <dbReference type="Proteomes" id="UP000078046"/>
    </source>
</evidence>